<evidence type="ECO:0000313" key="1">
    <source>
        <dbReference type="EMBL" id="RVE76357.1"/>
    </source>
</evidence>
<dbReference type="EMBL" id="CM012437">
    <property type="protein sequence ID" value="RVE76357.1"/>
    <property type="molecule type" value="Genomic_DNA"/>
</dbReference>
<accession>A0A3S2Q1V1</accession>
<gene>
    <name evidence="1" type="ORF">OJAV_G00009520</name>
</gene>
<protein>
    <submittedName>
        <fullName evidence="1">Uncharacterized protein</fullName>
    </submittedName>
</protein>
<reference evidence="1 2" key="1">
    <citation type="submission" date="2018-11" db="EMBL/GenBank/DDBJ databases">
        <authorList>
            <person name="Lopez-Roques C."/>
            <person name="Donnadieu C."/>
            <person name="Bouchez O."/>
            <person name="Klopp C."/>
            <person name="Cabau C."/>
            <person name="Zahm M."/>
        </authorList>
    </citation>
    <scope>NUCLEOTIDE SEQUENCE [LARGE SCALE GENOMIC DNA]</scope>
    <source>
        <strain evidence="1">RS831</strain>
        <tissue evidence="1">Whole body</tissue>
    </source>
</reference>
<sequence length="74" mass="8393">MGFKPEKRINRVIVRSELTQLVNCQQHDSSVCLLLSRVLLRHHGCMKPDSTAGRCKSQAGLNGTEDTRLTQWEN</sequence>
<evidence type="ECO:0000313" key="2">
    <source>
        <dbReference type="Proteomes" id="UP000283210"/>
    </source>
</evidence>
<name>A0A3S2Q1V1_ORYJA</name>
<dbReference type="Proteomes" id="UP000283210">
    <property type="component" value="Chromosome 1"/>
</dbReference>
<proteinExistence type="predicted"/>
<organism evidence="1 2">
    <name type="scientific">Oryzias javanicus</name>
    <name type="common">Javanese ricefish</name>
    <name type="synonym">Aplocheilus javanicus</name>
    <dbReference type="NCBI Taxonomy" id="123683"/>
    <lineage>
        <taxon>Eukaryota</taxon>
        <taxon>Metazoa</taxon>
        <taxon>Chordata</taxon>
        <taxon>Craniata</taxon>
        <taxon>Vertebrata</taxon>
        <taxon>Euteleostomi</taxon>
        <taxon>Actinopterygii</taxon>
        <taxon>Neopterygii</taxon>
        <taxon>Teleostei</taxon>
        <taxon>Neoteleostei</taxon>
        <taxon>Acanthomorphata</taxon>
        <taxon>Ovalentaria</taxon>
        <taxon>Atherinomorphae</taxon>
        <taxon>Beloniformes</taxon>
        <taxon>Adrianichthyidae</taxon>
        <taxon>Oryziinae</taxon>
        <taxon>Oryzias</taxon>
    </lineage>
</organism>
<dbReference type="AlphaFoldDB" id="A0A3S2Q1V1"/>
<reference evidence="1 2" key="2">
    <citation type="submission" date="2019-01" db="EMBL/GenBank/DDBJ databases">
        <title>A chromosome length genome reference of the Java medaka (oryzias javanicus).</title>
        <authorList>
            <person name="Herpin A."/>
            <person name="Takehana Y."/>
            <person name="Naruse K."/>
            <person name="Ansai S."/>
            <person name="Kawaguchi M."/>
        </authorList>
    </citation>
    <scope>NUCLEOTIDE SEQUENCE [LARGE SCALE GENOMIC DNA]</scope>
    <source>
        <strain evidence="1">RS831</strain>
        <tissue evidence="1">Whole body</tissue>
    </source>
</reference>
<keyword evidence="2" id="KW-1185">Reference proteome</keyword>